<organism evidence="3">
    <name type="scientific">freshwater metagenome</name>
    <dbReference type="NCBI Taxonomy" id="449393"/>
    <lineage>
        <taxon>unclassified sequences</taxon>
        <taxon>metagenomes</taxon>
        <taxon>ecological metagenomes</taxon>
    </lineage>
</organism>
<evidence type="ECO:0000259" key="1">
    <source>
        <dbReference type="Pfam" id="PF18367"/>
    </source>
</evidence>
<evidence type="ECO:0000259" key="2">
    <source>
        <dbReference type="Pfam" id="PF21531"/>
    </source>
</evidence>
<feature type="domain" description="DNA-binding protein Rv2175c wHTH" evidence="2">
    <location>
        <begin position="8"/>
        <end position="57"/>
    </location>
</feature>
<reference evidence="3" key="1">
    <citation type="submission" date="2020-05" db="EMBL/GenBank/DDBJ databases">
        <authorList>
            <person name="Chiriac C."/>
            <person name="Salcher M."/>
            <person name="Ghai R."/>
            <person name="Kavagutti S V."/>
        </authorList>
    </citation>
    <scope>NUCLEOTIDE SEQUENCE</scope>
</reference>
<dbReference type="Pfam" id="PF18367">
    <property type="entry name" value="Rv2175c_C"/>
    <property type="match status" value="1"/>
</dbReference>
<dbReference type="GO" id="GO:0003677">
    <property type="term" value="F:DNA binding"/>
    <property type="evidence" value="ECO:0007669"/>
    <property type="project" value="InterPro"/>
</dbReference>
<feature type="domain" description="Rv2175c C-terminal" evidence="1">
    <location>
        <begin position="67"/>
        <end position="120"/>
    </location>
</feature>
<accession>A0A6J6D486</accession>
<name>A0A6J6D486_9ZZZZ</name>
<dbReference type="AlphaFoldDB" id="A0A6J6D486"/>
<proteinExistence type="predicted"/>
<dbReference type="EMBL" id="CAEZTF010000046">
    <property type="protein sequence ID" value="CAB4558194.1"/>
    <property type="molecule type" value="Genomic_DNA"/>
</dbReference>
<evidence type="ECO:0000313" key="3">
    <source>
        <dbReference type="EMBL" id="CAB4558194.1"/>
    </source>
</evidence>
<sequence length="121" mass="13467">MWQSCLVSDVLDQVDSWITIPEAAEALSIPVGRVRRFIEEHHLVAIKRDGVLMIPSEIIVEGEPLPSLPGTMIVLLDSGLNYEAAFRWLYTVEESLPGTPMEFLLKGHKSAVRRAAMLLAL</sequence>
<dbReference type="Pfam" id="PF21531">
    <property type="entry name" value="Rv2175c_wHTH"/>
    <property type="match status" value="1"/>
</dbReference>
<protein>
    <submittedName>
        <fullName evidence="3">Unannotated protein</fullName>
    </submittedName>
</protein>
<dbReference type="InterPro" id="IPR041098">
    <property type="entry name" value="Rv2175c_C"/>
</dbReference>
<dbReference type="InterPro" id="IPR048576">
    <property type="entry name" value="Rv2175c_wHTH"/>
</dbReference>
<gene>
    <name evidence="3" type="ORF">UFOPK1618_00346</name>
</gene>